<dbReference type="Pfam" id="PF13360">
    <property type="entry name" value="PQQ_2"/>
    <property type="match status" value="1"/>
</dbReference>
<dbReference type="InterPro" id="IPR011044">
    <property type="entry name" value="Quino_amine_DH_bsu"/>
</dbReference>
<gene>
    <name evidence="3" type="ORF">MMUR_47270</name>
</gene>
<evidence type="ECO:0000313" key="3">
    <source>
        <dbReference type="EMBL" id="GFG60591.1"/>
    </source>
</evidence>
<protein>
    <recommendedName>
        <fullName evidence="2">Pyrrolo-quinoline quinone repeat domain-containing protein</fullName>
    </recommendedName>
</protein>
<evidence type="ECO:0000259" key="2">
    <source>
        <dbReference type="Pfam" id="PF13360"/>
    </source>
</evidence>
<dbReference type="EMBL" id="BLKT01000003">
    <property type="protein sequence ID" value="GFG60591.1"/>
    <property type="molecule type" value="Genomic_DNA"/>
</dbReference>
<dbReference type="PANTHER" id="PTHR34512:SF30">
    <property type="entry name" value="OUTER MEMBRANE PROTEIN ASSEMBLY FACTOR BAMB"/>
    <property type="match status" value="1"/>
</dbReference>
<sequence>MHRRFAALTVALFGVVPLVLATGCATDDRWVQAAPSPGWPAQYADAANSSYTPTTGAVELTFDWTRSVKGTLGAAVALNNDGGLAANAQTTAGCSLMNWENTNEGRQRWCIRLVQGGGFAGPLFDGFANLYVGQPGTILAYPLTQWVRWRKPVIGMPQTPRFLGDGHLLVATHLGQVQVFDAHRGTVAGNPVDLVTGLDPTDSERGLADCATAGPACPVAAAPAFSPASQLIVLGVWQPDAPAATLVGLRYQPGQKPLLAQAWTSDAVTGGVIGAPVLSADGTTVYVNGRDQRLWALHADTGEAKWSAPLGFLAQTPPTVGPDGVIVSGGGPGATLLALRDDGEQAEEVWRHDDVESLTTAGRAGDTAYTVVRDGEGLALLVFDATSGDIGSRYPLPEATGFPVGVSIGADRRVVAATSDGQVYSFAAS</sequence>
<feature type="signal peptide" evidence="1">
    <location>
        <begin position="1"/>
        <end position="21"/>
    </location>
</feature>
<keyword evidence="1" id="KW-0732">Signal</keyword>
<organism evidence="3 4">
    <name type="scientific">Mycolicibacterium murale</name>
    <dbReference type="NCBI Taxonomy" id="182220"/>
    <lineage>
        <taxon>Bacteria</taxon>
        <taxon>Bacillati</taxon>
        <taxon>Actinomycetota</taxon>
        <taxon>Actinomycetes</taxon>
        <taxon>Mycobacteriales</taxon>
        <taxon>Mycobacteriaceae</taxon>
        <taxon>Mycolicibacterium</taxon>
    </lineage>
</organism>
<name>A0A7I9WS71_9MYCO</name>
<dbReference type="AlphaFoldDB" id="A0A7I9WS71"/>
<dbReference type="InterPro" id="IPR011047">
    <property type="entry name" value="Quinoprotein_ADH-like_sf"/>
</dbReference>
<dbReference type="SUPFAM" id="SSF50969">
    <property type="entry name" value="YVTN repeat-like/Quinoprotein amine dehydrogenase"/>
    <property type="match status" value="1"/>
</dbReference>
<proteinExistence type="predicted"/>
<dbReference type="InterPro" id="IPR002372">
    <property type="entry name" value="PQQ_rpt_dom"/>
</dbReference>
<dbReference type="Proteomes" id="UP000465241">
    <property type="component" value="Unassembled WGS sequence"/>
</dbReference>
<dbReference type="Gene3D" id="2.130.10.10">
    <property type="entry name" value="YVTN repeat-like/Quinoprotein amine dehydrogenase"/>
    <property type="match status" value="1"/>
</dbReference>
<accession>A0A7I9WS71</accession>
<evidence type="ECO:0000313" key="4">
    <source>
        <dbReference type="Proteomes" id="UP000465241"/>
    </source>
</evidence>
<evidence type="ECO:0000256" key="1">
    <source>
        <dbReference type="SAM" id="SignalP"/>
    </source>
</evidence>
<comment type="caution">
    <text evidence="3">The sequence shown here is derived from an EMBL/GenBank/DDBJ whole genome shotgun (WGS) entry which is preliminary data.</text>
</comment>
<feature type="chain" id="PRO_5029524291" description="Pyrrolo-quinoline quinone repeat domain-containing protein" evidence="1">
    <location>
        <begin position="22"/>
        <end position="429"/>
    </location>
</feature>
<feature type="domain" description="Pyrrolo-quinoline quinone repeat" evidence="2">
    <location>
        <begin position="261"/>
        <end position="400"/>
    </location>
</feature>
<keyword evidence="4" id="KW-1185">Reference proteome</keyword>
<dbReference type="PROSITE" id="PS51257">
    <property type="entry name" value="PROKAR_LIPOPROTEIN"/>
    <property type="match status" value="1"/>
</dbReference>
<dbReference type="SUPFAM" id="SSF50998">
    <property type="entry name" value="Quinoprotein alcohol dehydrogenase-like"/>
    <property type="match status" value="1"/>
</dbReference>
<dbReference type="PANTHER" id="PTHR34512">
    <property type="entry name" value="CELL SURFACE PROTEIN"/>
    <property type="match status" value="1"/>
</dbReference>
<reference evidence="3 4" key="1">
    <citation type="journal article" date="2019" name="Emerg. Microbes Infect.">
        <title>Comprehensive subspecies identification of 175 nontuberculous mycobacteria species based on 7547 genomic profiles.</title>
        <authorList>
            <person name="Matsumoto Y."/>
            <person name="Kinjo T."/>
            <person name="Motooka D."/>
            <person name="Nabeya D."/>
            <person name="Jung N."/>
            <person name="Uechi K."/>
            <person name="Horii T."/>
            <person name="Iida T."/>
            <person name="Fujita J."/>
            <person name="Nakamura S."/>
        </authorList>
    </citation>
    <scope>NUCLEOTIDE SEQUENCE [LARGE SCALE GENOMIC DNA]</scope>
    <source>
        <strain evidence="3 4">JCM 13392</strain>
    </source>
</reference>
<dbReference type="InterPro" id="IPR015943">
    <property type="entry name" value="WD40/YVTN_repeat-like_dom_sf"/>
</dbReference>